<dbReference type="Gene3D" id="3.90.640.20">
    <property type="entry name" value="Heat-shock cognate protein, ATPase"/>
    <property type="match status" value="1"/>
</dbReference>
<dbReference type="Proteomes" id="UP001597472">
    <property type="component" value="Unassembled WGS sequence"/>
</dbReference>
<evidence type="ECO:0000313" key="4">
    <source>
        <dbReference type="Proteomes" id="UP001597472"/>
    </source>
</evidence>
<evidence type="ECO:0000259" key="1">
    <source>
        <dbReference type="Pfam" id="PF11738"/>
    </source>
</evidence>
<sequence length="236" mass="26478">MPKHVLYLLVICLVFSCAEESTITFSEQTITSPTNQIVEVNIPVAYGHELIAAKINSAIDSVIIANLSFNTENSAYPETLSESIEAFNAAANRFKTDFPESPMAWEAQIDGEIMYQSNTVISVAITSYLNTGGAHGNLVISFLNFDAFTGKRLRNQQLFNDYAAFKQLAKKSFSKHIANKEDLYFDPDNFVLPENIGFNDTGVILLYNSYEIAPYTTGLTEFTIDYETIYELLNYY</sequence>
<feature type="domain" description="Deacetylase PdaC" evidence="2">
    <location>
        <begin position="38"/>
        <end position="137"/>
    </location>
</feature>
<dbReference type="RefSeq" id="WP_376892485.1">
    <property type="nucleotide sequence ID" value="NZ_JBHULS010000002.1"/>
</dbReference>
<evidence type="ECO:0000259" key="2">
    <source>
        <dbReference type="Pfam" id="PF13739"/>
    </source>
</evidence>
<reference evidence="4" key="1">
    <citation type="journal article" date="2019" name="Int. J. Syst. Evol. Microbiol.">
        <title>The Global Catalogue of Microorganisms (GCM) 10K type strain sequencing project: providing services to taxonomists for standard genome sequencing and annotation.</title>
        <authorList>
            <consortium name="The Broad Institute Genomics Platform"/>
            <consortium name="The Broad Institute Genome Sequencing Center for Infectious Disease"/>
            <person name="Wu L."/>
            <person name="Ma J."/>
        </authorList>
    </citation>
    <scope>NUCLEOTIDE SEQUENCE [LARGE SCALE GENOMIC DNA]</scope>
    <source>
        <strain evidence="4">KCTC 42587</strain>
    </source>
</reference>
<gene>
    <name evidence="3" type="ORF">ACFSQP_05885</name>
</gene>
<dbReference type="InterPro" id="IPR037126">
    <property type="entry name" value="PdaC/RsiV-like_sf"/>
</dbReference>
<dbReference type="Gene3D" id="3.30.565.40">
    <property type="entry name" value="Fervidobacterium nodosum Rt17-B1 like"/>
    <property type="match status" value="1"/>
</dbReference>
<accession>A0ABW5KSN1</accession>
<evidence type="ECO:0000313" key="3">
    <source>
        <dbReference type="EMBL" id="MFD2551343.1"/>
    </source>
</evidence>
<name>A0ABW5KSN1_9FLAO</name>
<organism evidence="3 4">
    <name type="scientific">Bizionia sediminis</name>
    <dbReference type="NCBI Taxonomy" id="1737064"/>
    <lineage>
        <taxon>Bacteria</taxon>
        <taxon>Pseudomonadati</taxon>
        <taxon>Bacteroidota</taxon>
        <taxon>Flavobacteriia</taxon>
        <taxon>Flavobacteriales</taxon>
        <taxon>Flavobacteriaceae</taxon>
        <taxon>Bizionia</taxon>
    </lineage>
</organism>
<dbReference type="Pfam" id="PF13739">
    <property type="entry name" value="PdaC"/>
    <property type="match status" value="1"/>
</dbReference>
<proteinExistence type="predicted"/>
<comment type="caution">
    <text evidence="3">The sequence shown here is derived from an EMBL/GenBank/DDBJ whole genome shotgun (WGS) entry which is preliminary data.</text>
</comment>
<dbReference type="EMBL" id="JBHULS010000002">
    <property type="protein sequence ID" value="MFD2551343.1"/>
    <property type="molecule type" value="Genomic_DNA"/>
</dbReference>
<dbReference type="PROSITE" id="PS51257">
    <property type="entry name" value="PROKAR_LIPOPROTEIN"/>
    <property type="match status" value="1"/>
</dbReference>
<feature type="domain" description="DUF3298" evidence="1">
    <location>
        <begin position="164"/>
        <end position="227"/>
    </location>
</feature>
<dbReference type="InterPro" id="IPR021729">
    <property type="entry name" value="DUF3298"/>
</dbReference>
<dbReference type="InterPro" id="IPR025303">
    <property type="entry name" value="PdaC"/>
</dbReference>
<protein>
    <submittedName>
        <fullName evidence="3">PdaC/SigV domain-containing protein</fullName>
    </submittedName>
</protein>
<keyword evidence="4" id="KW-1185">Reference proteome</keyword>
<dbReference type="Pfam" id="PF11738">
    <property type="entry name" value="DUF3298"/>
    <property type="match status" value="1"/>
</dbReference>